<dbReference type="PANTHER" id="PTHR15462">
    <property type="entry name" value="SERINE PROTEASE"/>
    <property type="match status" value="1"/>
</dbReference>
<accession>A0ABY8U4S4</accession>
<evidence type="ECO:0000313" key="2">
    <source>
        <dbReference type="EMBL" id="WIA16360.1"/>
    </source>
</evidence>
<dbReference type="Gene3D" id="2.40.10.10">
    <property type="entry name" value="Trypsin-like serine proteases"/>
    <property type="match status" value="2"/>
</dbReference>
<dbReference type="SUPFAM" id="SSF50494">
    <property type="entry name" value="Trypsin-like serine proteases"/>
    <property type="match status" value="1"/>
</dbReference>
<evidence type="ECO:0000313" key="3">
    <source>
        <dbReference type="Proteomes" id="UP001244341"/>
    </source>
</evidence>
<evidence type="ECO:0000256" key="1">
    <source>
        <dbReference type="ARBA" id="ARBA00022729"/>
    </source>
</evidence>
<evidence type="ECO:0008006" key="4">
    <source>
        <dbReference type="Google" id="ProtNLM"/>
    </source>
</evidence>
<keyword evidence="3" id="KW-1185">Reference proteome</keyword>
<dbReference type="EMBL" id="CP126214">
    <property type="protein sequence ID" value="WIA16360.1"/>
    <property type="molecule type" value="Genomic_DNA"/>
</dbReference>
<dbReference type="InterPro" id="IPR009003">
    <property type="entry name" value="Peptidase_S1_PA"/>
</dbReference>
<dbReference type="InterPro" id="IPR050966">
    <property type="entry name" value="Glutamyl_endopeptidase"/>
</dbReference>
<proteinExistence type="predicted"/>
<dbReference type="Proteomes" id="UP001244341">
    <property type="component" value="Chromosome 7b"/>
</dbReference>
<protein>
    <recommendedName>
        <fullName evidence="4">Peptidase S1 domain-containing protein</fullName>
    </recommendedName>
</protein>
<keyword evidence="1" id="KW-0732">Signal</keyword>
<organism evidence="2 3">
    <name type="scientific">Tetradesmus obliquus</name>
    <name type="common">Green alga</name>
    <name type="synonym">Acutodesmus obliquus</name>
    <dbReference type="NCBI Taxonomy" id="3088"/>
    <lineage>
        <taxon>Eukaryota</taxon>
        <taxon>Viridiplantae</taxon>
        <taxon>Chlorophyta</taxon>
        <taxon>core chlorophytes</taxon>
        <taxon>Chlorophyceae</taxon>
        <taxon>CS clade</taxon>
        <taxon>Sphaeropleales</taxon>
        <taxon>Scenedesmaceae</taxon>
        <taxon>Tetradesmus</taxon>
    </lineage>
</organism>
<reference evidence="2 3" key="1">
    <citation type="submission" date="2023-05" db="EMBL/GenBank/DDBJ databases">
        <title>A 100% complete, gapless, phased diploid assembly of the Scenedesmus obliquus UTEX 3031 genome.</title>
        <authorList>
            <person name="Biondi T.C."/>
            <person name="Hanschen E.R."/>
            <person name="Kwon T."/>
            <person name="Eng W."/>
            <person name="Kruse C.P.S."/>
            <person name="Koehler S.I."/>
            <person name="Kunde Y."/>
            <person name="Gleasner C.D."/>
            <person name="You Mak K.T."/>
            <person name="Polle J."/>
            <person name="Hovde B.T."/>
            <person name="Starkenburg S.R."/>
        </authorList>
    </citation>
    <scope>NUCLEOTIDE SEQUENCE [LARGE SCALE GENOMIC DNA]</scope>
    <source>
        <strain evidence="2 3">DOE0152z</strain>
    </source>
</reference>
<sequence length="201" mass="21738">MTVAHCVVEPWRRIWWKGLDFYPGRNVPESDSSSGWSPLGVARKQDVAVHPNWTDSASNMQGKPAADAAIIITKQPNGRQLGWLDHKLPSAATVAAAVSTRAQQFDRTKQQQQMLLQRAEAVRLGREAPSAALVEQLVAAAGLPLHVVGYPDNKSNGSMWQQCCSKLDWQLQGNLLWHDCSVRGGNSGSPVTIAMSGSGTG</sequence>
<name>A0ABY8U4S4_TETOB</name>
<dbReference type="InterPro" id="IPR043504">
    <property type="entry name" value="Peptidase_S1_PA_chymotrypsin"/>
</dbReference>
<gene>
    <name evidence="2" type="ORF">OEZ85_013057</name>
</gene>
<dbReference type="PANTHER" id="PTHR15462:SF8">
    <property type="entry name" value="SERINE PROTEASE"/>
    <property type="match status" value="1"/>
</dbReference>